<proteinExistence type="predicted"/>
<dbReference type="Proteomes" id="UP001239111">
    <property type="component" value="Chromosome 2"/>
</dbReference>
<comment type="caution">
    <text evidence="1">The sequence shown here is derived from an EMBL/GenBank/DDBJ whole genome shotgun (WGS) entry which is preliminary data.</text>
</comment>
<reference evidence="1" key="1">
    <citation type="submission" date="2023-04" db="EMBL/GenBank/DDBJ databases">
        <title>A chromosome-level genome assembly of the parasitoid wasp Eretmocerus hayati.</title>
        <authorList>
            <person name="Zhong Y."/>
            <person name="Liu S."/>
            <person name="Liu Y."/>
        </authorList>
    </citation>
    <scope>NUCLEOTIDE SEQUENCE</scope>
    <source>
        <strain evidence="1">ZJU_SS_LIU_2023</strain>
    </source>
</reference>
<evidence type="ECO:0000313" key="2">
    <source>
        <dbReference type="Proteomes" id="UP001239111"/>
    </source>
</evidence>
<dbReference type="EMBL" id="CM056742">
    <property type="protein sequence ID" value="KAJ8675490.1"/>
    <property type="molecule type" value="Genomic_DNA"/>
</dbReference>
<sequence>MRSTTNDRETCHIRRGVYEILQTHQKISEIEAENSENLPRLWGTTEKFLAKESSYDSNERTKLLDGISNVEKYIRDAARLVNSVVSQVQGAAHSISSSIGNNVKLTYELRKLLVSSTLARITNDIARCAKLLFVVNLAKESSSSRIQDLINAQNQVIEDAQPWFKVIFIELGGDRNAIRQAQQLKKDHQSELDEMFRVTKALADYLVSVRERCKGIKAECEAELTTLGFAEGKVINAKTYFQSTIDIEREAMKNGEDMIEVSNILVKTLQQLRSQLDKAYGEISPSRHTRSITDRSTPRIIDGDVSKAINSTAMSVLVNAKSRDSCCSIFLADASGVLSYECEHPHENRLCFSLNITHLIRNFEKEFEELLVSLKSSRRNCSNEFYEVFDCYQFLTAVNLKHSCKFLPERNQTNDVAPRVERWSITGWFGESKSTTSRSVERKTVVKYIAP</sequence>
<evidence type="ECO:0000313" key="1">
    <source>
        <dbReference type="EMBL" id="KAJ8675490.1"/>
    </source>
</evidence>
<name>A0ACC2NW16_9HYME</name>
<organism evidence="1 2">
    <name type="scientific">Eretmocerus hayati</name>
    <dbReference type="NCBI Taxonomy" id="131215"/>
    <lineage>
        <taxon>Eukaryota</taxon>
        <taxon>Metazoa</taxon>
        <taxon>Ecdysozoa</taxon>
        <taxon>Arthropoda</taxon>
        <taxon>Hexapoda</taxon>
        <taxon>Insecta</taxon>
        <taxon>Pterygota</taxon>
        <taxon>Neoptera</taxon>
        <taxon>Endopterygota</taxon>
        <taxon>Hymenoptera</taxon>
        <taxon>Apocrita</taxon>
        <taxon>Proctotrupomorpha</taxon>
        <taxon>Chalcidoidea</taxon>
        <taxon>Aphelinidae</taxon>
        <taxon>Aphelininae</taxon>
        <taxon>Eretmocerus</taxon>
    </lineage>
</organism>
<protein>
    <submittedName>
        <fullName evidence="1">Uncharacterized protein</fullName>
    </submittedName>
</protein>
<gene>
    <name evidence="1" type="ORF">QAD02_011276</name>
</gene>
<accession>A0ACC2NW16</accession>
<keyword evidence="2" id="KW-1185">Reference proteome</keyword>